<evidence type="ECO:0000256" key="5">
    <source>
        <dbReference type="PROSITE-ProRule" id="PRU10141"/>
    </source>
</evidence>
<feature type="region of interest" description="Disordered" evidence="6">
    <location>
        <begin position="301"/>
        <end position="377"/>
    </location>
</feature>
<feature type="transmembrane region" description="Helical" evidence="7">
    <location>
        <begin position="561"/>
        <end position="581"/>
    </location>
</feature>
<feature type="compositionally biased region" description="Low complexity" evidence="6">
    <location>
        <begin position="350"/>
        <end position="377"/>
    </location>
</feature>
<feature type="compositionally biased region" description="Low complexity" evidence="6">
    <location>
        <begin position="306"/>
        <end position="324"/>
    </location>
</feature>
<gene>
    <name evidence="9" type="ORF">LHJ74_05850</name>
</gene>
<keyword evidence="4 5" id="KW-0067">ATP-binding</keyword>
<feature type="transmembrane region" description="Helical" evidence="7">
    <location>
        <begin position="477"/>
        <end position="495"/>
    </location>
</feature>
<comment type="caution">
    <text evidence="9">The sequence shown here is derived from an EMBL/GenBank/DDBJ whole genome shotgun (WGS) entry which is preliminary data.</text>
</comment>
<dbReference type="SUPFAM" id="SSF56112">
    <property type="entry name" value="Protein kinase-like (PK-like)"/>
    <property type="match status" value="1"/>
</dbReference>
<dbReference type="PROSITE" id="PS00107">
    <property type="entry name" value="PROTEIN_KINASE_ATP"/>
    <property type="match status" value="1"/>
</dbReference>
<dbReference type="PROSITE" id="PS00108">
    <property type="entry name" value="PROTEIN_KINASE_ST"/>
    <property type="match status" value="1"/>
</dbReference>
<dbReference type="PANTHER" id="PTHR43289">
    <property type="entry name" value="MITOGEN-ACTIVATED PROTEIN KINASE KINASE KINASE 20-RELATED"/>
    <property type="match status" value="1"/>
</dbReference>
<organism evidence="9 10">
    <name type="scientific">Streptomyces gossypii</name>
    <dbReference type="NCBI Taxonomy" id="2883101"/>
    <lineage>
        <taxon>Bacteria</taxon>
        <taxon>Bacillati</taxon>
        <taxon>Actinomycetota</taxon>
        <taxon>Actinomycetes</taxon>
        <taxon>Kitasatosporales</taxon>
        <taxon>Streptomycetaceae</taxon>
        <taxon>Streptomyces</taxon>
    </lineage>
</organism>
<evidence type="ECO:0000256" key="7">
    <source>
        <dbReference type="SAM" id="Phobius"/>
    </source>
</evidence>
<feature type="compositionally biased region" description="Pro residues" evidence="6">
    <location>
        <begin position="325"/>
        <end position="336"/>
    </location>
</feature>
<dbReference type="InterPro" id="IPR008271">
    <property type="entry name" value="Ser/Thr_kinase_AS"/>
</dbReference>
<dbReference type="Proteomes" id="UP001156389">
    <property type="component" value="Unassembled WGS sequence"/>
</dbReference>
<keyword evidence="3" id="KW-0418">Kinase</keyword>
<evidence type="ECO:0000313" key="9">
    <source>
        <dbReference type="EMBL" id="MCT2589457.1"/>
    </source>
</evidence>
<feature type="binding site" evidence="5">
    <location>
        <position position="43"/>
    </location>
    <ligand>
        <name>ATP</name>
        <dbReference type="ChEBI" id="CHEBI:30616"/>
    </ligand>
</feature>
<evidence type="ECO:0000256" key="6">
    <source>
        <dbReference type="SAM" id="MobiDB-lite"/>
    </source>
</evidence>
<keyword evidence="10" id="KW-1185">Reference proteome</keyword>
<dbReference type="Gene3D" id="1.10.510.10">
    <property type="entry name" value="Transferase(Phosphotransferase) domain 1"/>
    <property type="match status" value="1"/>
</dbReference>
<dbReference type="Pfam" id="PF00069">
    <property type="entry name" value="Pkinase"/>
    <property type="match status" value="1"/>
</dbReference>
<dbReference type="CDD" id="cd14014">
    <property type="entry name" value="STKc_PknB_like"/>
    <property type="match status" value="1"/>
</dbReference>
<dbReference type="SMART" id="SM00220">
    <property type="entry name" value="S_TKc"/>
    <property type="match status" value="1"/>
</dbReference>
<dbReference type="InterPro" id="IPR011009">
    <property type="entry name" value="Kinase-like_dom_sf"/>
</dbReference>
<feature type="transmembrane region" description="Helical" evidence="7">
    <location>
        <begin position="601"/>
        <end position="622"/>
    </location>
</feature>
<dbReference type="EMBL" id="JAJAGO010000002">
    <property type="protein sequence ID" value="MCT2589457.1"/>
    <property type="molecule type" value="Genomic_DNA"/>
</dbReference>
<evidence type="ECO:0000256" key="1">
    <source>
        <dbReference type="ARBA" id="ARBA00022679"/>
    </source>
</evidence>
<keyword evidence="7" id="KW-1133">Transmembrane helix</keyword>
<accession>A0ABT2JNL1</accession>
<evidence type="ECO:0000256" key="3">
    <source>
        <dbReference type="ARBA" id="ARBA00022777"/>
    </source>
</evidence>
<feature type="domain" description="Protein kinase" evidence="8">
    <location>
        <begin position="15"/>
        <end position="280"/>
    </location>
</feature>
<keyword evidence="7" id="KW-0472">Membrane</keyword>
<sequence>MDRLDAGDPRWIGGYRLLGRLGEGGMGRVYLARSERGRTVAVKAVKAELARHSDFRRRFAQEITAARRVGAQYTAPVLDADTEAAEPWVATGYIAGPSLAEVVDRDFGPLPENSVRALATGLVKALTAIHGAGLIHRDLKPSNVLITIDGPRVIDFGIARALDATVEPSGGLTRTGAVIGSPGFMSPEQVRGQQVTGGSDVFCLGAVLSYAATGRLPFGTADSGIHALMFRIAEEEPDLSGLSGPLHELIFACLAKDPAHRPTLETLAALTQGEITGTWLPGEVLAQLGRHAVQLLDSEDPEAQSAAFAEGRAGTGGAAPAASTPSPPAAPYPSMPAGPGGYPAGGQPGPYGYPHPGWQGATQPAGPAQAQAHAQAQAQTQQATYQAAYPTGYQTGYQGAPAYPVPAGNRPPPPARSARSLSTPAWALLATCLVWMVADFFVMVSVDSSLGELPESLPPQYHSDFESMKDMTQVMEVFGLFIRLGAVALWTQWFYRVRMNAEAFAPGQIRYAAGMAAGTWFIPFCNLFMPKQIANDIWTATNPPAMPMSWYTMRPRTPHGLLNAWWTLWVIYFCLTFMASWESWYENGSIDGASGSLALGIFASLTGVAAAVLAIIFVIRLTKMQDERIRGRIG</sequence>
<protein>
    <submittedName>
        <fullName evidence="9">DUF4328 domain-containing protein</fullName>
    </submittedName>
</protein>
<dbReference type="Pfam" id="PF14219">
    <property type="entry name" value="DUF4328"/>
    <property type="match status" value="1"/>
</dbReference>
<keyword evidence="7" id="KW-0812">Transmembrane</keyword>
<dbReference type="PROSITE" id="PS50011">
    <property type="entry name" value="PROTEIN_KINASE_DOM"/>
    <property type="match status" value="1"/>
</dbReference>
<evidence type="ECO:0000256" key="2">
    <source>
        <dbReference type="ARBA" id="ARBA00022741"/>
    </source>
</evidence>
<feature type="compositionally biased region" description="Gly residues" evidence="6">
    <location>
        <begin position="338"/>
        <end position="349"/>
    </location>
</feature>
<reference evidence="9 10" key="1">
    <citation type="submission" date="2021-10" db="EMBL/GenBank/DDBJ databases">
        <title>Streptomyces gossypii sp. nov., isolated from soil collected from cotton field.</title>
        <authorList>
            <person name="Ge X."/>
            <person name="Chen X."/>
            <person name="Liu W."/>
        </authorList>
    </citation>
    <scope>NUCLEOTIDE SEQUENCE [LARGE SCALE GENOMIC DNA]</scope>
    <source>
        <strain evidence="9 10">N2-109</strain>
    </source>
</reference>
<dbReference type="InterPro" id="IPR017441">
    <property type="entry name" value="Protein_kinase_ATP_BS"/>
</dbReference>
<dbReference type="Gene3D" id="3.30.200.20">
    <property type="entry name" value="Phosphorylase Kinase, domain 1"/>
    <property type="match status" value="1"/>
</dbReference>
<feature type="transmembrane region" description="Helical" evidence="7">
    <location>
        <begin position="425"/>
        <end position="446"/>
    </location>
</feature>
<dbReference type="PANTHER" id="PTHR43289:SF34">
    <property type="entry name" value="SERINE_THREONINE-PROTEIN KINASE YBDM-RELATED"/>
    <property type="match status" value="1"/>
</dbReference>
<keyword evidence="1" id="KW-0808">Transferase</keyword>
<dbReference type="InterPro" id="IPR000719">
    <property type="entry name" value="Prot_kinase_dom"/>
</dbReference>
<evidence type="ECO:0000259" key="8">
    <source>
        <dbReference type="PROSITE" id="PS50011"/>
    </source>
</evidence>
<evidence type="ECO:0000256" key="4">
    <source>
        <dbReference type="ARBA" id="ARBA00022840"/>
    </source>
</evidence>
<dbReference type="RefSeq" id="WP_260216426.1">
    <property type="nucleotide sequence ID" value="NZ_JAJAGO010000002.1"/>
</dbReference>
<keyword evidence="2 5" id="KW-0547">Nucleotide-binding</keyword>
<name>A0ABT2JNL1_9ACTN</name>
<dbReference type="InterPro" id="IPR025565">
    <property type="entry name" value="DUF4328"/>
</dbReference>
<proteinExistence type="predicted"/>
<evidence type="ECO:0000313" key="10">
    <source>
        <dbReference type="Proteomes" id="UP001156389"/>
    </source>
</evidence>